<dbReference type="AlphaFoldDB" id="A0A645IR29"/>
<protein>
    <submittedName>
        <fullName evidence="1">Uncharacterized protein</fullName>
    </submittedName>
</protein>
<sequence length="115" mass="12722">MGNFGLDHLDVAAEILLSEHPAAFAAEVAQHIAQILSLDIDVQFHDRLEQNRAGFLDGHFHGPFGGQTESHFGGVNRMFLSIDDGDTDVDDRIIRQESFTHRILEAFLDAGHVSL</sequence>
<dbReference type="EMBL" id="VSSQ01119227">
    <property type="protein sequence ID" value="MPN52789.1"/>
    <property type="molecule type" value="Genomic_DNA"/>
</dbReference>
<comment type="caution">
    <text evidence="1">The sequence shown here is derived from an EMBL/GenBank/DDBJ whole genome shotgun (WGS) entry which is preliminary data.</text>
</comment>
<reference evidence="1" key="1">
    <citation type="submission" date="2019-08" db="EMBL/GenBank/DDBJ databases">
        <authorList>
            <person name="Kucharzyk K."/>
            <person name="Murdoch R.W."/>
            <person name="Higgins S."/>
            <person name="Loffler F."/>
        </authorList>
    </citation>
    <scope>NUCLEOTIDE SEQUENCE</scope>
</reference>
<name>A0A645IR29_9ZZZZ</name>
<evidence type="ECO:0000313" key="1">
    <source>
        <dbReference type="EMBL" id="MPN52789.1"/>
    </source>
</evidence>
<accession>A0A645IR29</accession>
<gene>
    <name evidence="1" type="ORF">SDC9_200452</name>
</gene>
<proteinExistence type="predicted"/>
<organism evidence="1">
    <name type="scientific">bioreactor metagenome</name>
    <dbReference type="NCBI Taxonomy" id="1076179"/>
    <lineage>
        <taxon>unclassified sequences</taxon>
        <taxon>metagenomes</taxon>
        <taxon>ecological metagenomes</taxon>
    </lineage>
</organism>